<dbReference type="AlphaFoldDB" id="A0A375I793"/>
<name>A0A375I793_9ACTN</name>
<reference evidence="2" key="1">
    <citation type="submission" date="2018-02" db="EMBL/GenBank/DDBJ databases">
        <authorList>
            <person name="Hornung B."/>
        </authorList>
    </citation>
    <scope>NUCLEOTIDE SEQUENCE [LARGE SCALE GENOMIC DNA]</scope>
</reference>
<keyword evidence="2" id="KW-1185">Reference proteome</keyword>
<dbReference type="RefSeq" id="WP_147385439.1">
    <property type="nucleotide sequence ID" value="NZ_OMOH01000012.1"/>
</dbReference>
<evidence type="ECO:0000313" key="1">
    <source>
        <dbReference type="EMBL" id="SPF69401.1"/>
    </source>
</evidence>
<evidence type="ECO:0000313" key="2">
    <source>
        <dbReference type="Proteomes" id="UP000265962"/>
    </source>
</evidence>
<gene>
    <name evidence="1" type="ORF">PROPJV5_2353</name>
</gene>
<dbReference type="OrthoDB" id="3246562at2"/>
<organism evidence="1 2">
    <name type="scientific">Propionibacterium ruminifibrarum</name>
    <dbReference type="NCBI Taxonomy" id="1962131"/>
    <lineage>
        <taxon>Bacteria</taxon>
        <taxon>Bacillati</taxon>
        <taxon>Actinomycetota</taxon>
        <taxon>Actinomycetes</taxon>
        <taxon>Propionibacteriales</taxon>
        <taxon>Propionibacteriaceae</taxon>
        <taxon>Propionibacterium</taxon>
    </lineage>
</organism>
<dbReference type="EMBL" id="OMOH01000012">
    <property type="protein sequence ID" value="SPF69401.1"/>
    <property type="molecule type" value="Genomic_DNA"/>
</dbReference>
<accession>A0A375I793</accession>
<protein>
    <submittedName>
        <fullName evidence="1">Uncharacterized protein</fullName>
    </submittedName>
</protein>
<proteinExistence type="predicted"/>
<dbReference type="Proteomes" id="UP000265962">
    <property type="component" value="Unassembled WGS sequence"/>
</dbReference>
<sequence>MLAYRSSFHVSQPVEEAWRTVSSTMVNWAERKHRKQLGPKGLYALEPNSSIALKSGIKFTIIDSIQQPGDRIFGFQSVEPDGDHKWTSKVLVAGNPKRDDESVVSIIIDAPADKHDPLRPKYAEVPRFVRSMLDQMDCDDCGIHLGNKPRQLDVALIPTLIRELKEDDHHGLVLVAGTPADFPFEPWKEFIADTTKNTVGQSATYVLDVEATNYFNQHVSKYHRVDPGSLRSFVPGADFDDPLDGKRHRFITAKTLADDQLRKAASSIITRRSRAFTNSRPIDRKTRRYNEAYSQLQ</sequence>